<dbReference type="KEGG" id="bmj:BMULJ_06031"/>
<name>A0A0H3KRH0_BURM1</name>
<dbReference type="STRING" id="395019.BMULJ_06031"/>
<feature type="region of interest" description="Disordered" evidence="1">
    <location>
        <begin position="1"/>
        <end position="86"/>
    </location>
</feature>
<keyword evidence="3" id="KW-1185">Reference proteome</keyword>
<evidence type="ECO:0000313" key="3">
    <source>
        <dbReference type="Proteomes" id="UP000008815"/>
    </source>
</evidence>
<dbReference type="EMBL" id="AP009387">
    <property type="protein sequence ID" value="BAG47832.1"/>
    <property type="molecule type" value="Genomic_DNA"/>
</dbReference>
<feature type="compositionally biased region" description="Basic and acidic residues" evidence="1">
    <location>
        <begin position="1"/>
        <end position="11"/>
    </location>
</feature>
<gene>
    <name evidence="2" type="ordered locus">BMULJ_06031</name>
</gene>
<dbReference type="RefSeq" id="WP_006412871.1">
    <property type="nucleotide sequence ID" value="NC_010087.1"/>
</dbReference>
<protein>
    <submittedName>
        <fullName evidence="2">Uncharacterized protein</fullName>
    </submittedName>
</protein>
<reference evidence="2 3" key="1">
    <citation type="submission" date="2007-04" db="EMBL/GenBank/DDBJ databases">
        <title>Complete genome sequence of Burkholderia multivorans ATCC 17616.</title>
        <authorList>
            <person name="Ohtsubo Y."/>
            <person name="Yamashita A."/>
            <person name="Kurokawa K."/>
            <person name="Takami H."/>
            <person name="Yuhara S."/>
            <person name="Nishiyama E."/>
            <person name="Endo R."/>
            <person name="Miyazaki R."/>
            <person name="Ono A."/>
            <person name="Yano K."/>
            <person name="Ito M."/>
            <person name="Sota M."/>
            <person name="Yuji N."/>
            <person name="Hattori M."/>
            <person name="Tsuda M."/>
        </authorList>
    </citation>
    <scope>NUCLEOTIDE SEQUENCE [LARGE SCALE GENOMIC DNA]</scope>
    <source>
        <strain evidence="3">ATCC 17616 / 249</strain>
    </source>
</reference>
<feature type="compositionally biased region" description="Basic and acidic residues" evidence="1">
    <location>
        <begin position="24"/>
        <end position="44"/>
    </location>
</feature>
<feature type="compositionally biased region" description="Basic and acidic residues" evidence="1">
    <location>
        <begin position="69"/>
        <end position="86"/>
    </location>
</feature>
<evidence type="ECO:0000313" key="2">
    <source>
        <dbReference type="EMBL" id="BAG47832.1"/>
    </source>
</evidence>
<proteinExistence type="predicted"/>
<dbReference type="AlphaFoldDB" id="A0A0H3KRH0"/>
<accession>A0A0H3KRH0</accession>
<dbReference type="Proteomes" id="UP000008815">
    <property type="component" value="Chromosome 3"/>
</dbReference>
<dbReference type="HOGENOM" id="CLU_192758_0_0_4"/>
<evidence type="ECO:0000256" key="1">
    <source>
        <dbReference type="SAM" id="MobiDB-lite"/>
    </source>
</evidence>
<organism evidence="2 3">
    <name type="scientific">Burkholderia multivorans (strain ATCC 17616 / 249)</name>
    <dbReference type="NCBI Taxonomy" id="395019"/>
    <lineage>
        <taxon>Bacteria</taxon>
        <taxon>Pseudomonadati</taxon>
        <taxon>Pseudomonadota</taxon>
        <taxon>Betaproteobacteria</taxon>
        <taxon>Burkholderiales</taxon>
        <taxon>Burkholderiaceae</taxon>
        <taxon>Burkholderia</taxon>
        <taxon>Burkholderia cepacia complex</taxon>
    </lineage>
</organism>
<dbReference type="KEGG" id="bmu:Bmul_5466"/>
<sequence>MNDTTRSEERTPSSGQQPDPTPPLKDRDSARTRHSERHIDKSLEDTFPASDAPSTGGVTRIEPDTPPGTHDDGPWQEKREQDEGGR</sequence>
<dbReference type="GeneID" id="93171575"/>